<evidence type="ECO:0000313" key="3">
    <source>
        <dbReference type="Proteomes" id="UP001416858"/>
    </source>
</evidence>
<gene>
    <name evidence="2" type="ORF">Rcae01_01042</name>
</gene>
<evidence type="ECO:0000256" key="1">
    <source>
        <dbReference type="SAM" id="Phobius"/>
    </source>
</evidence>
<proteinExistence type="predicted"/>
<feature type="transmembrane region" description="Helical" evidence="1">
    <location>
        <begin position="22"/>
        <end position="45"/>
    </location>
</feature>
<dbReference type="EMBL" id="BAABRO010000002">
    <property type="protein sequence ID" value="GAA5505597.1"/>
    <property type="molecule type" value="Genomic_DNA"/>
</dbReference>
<sequence>MSQDIDATTVESPLRLIYAAHFAAFASAFIATLYLCLAIGWGWTAANELASFSGADLLSLTIITSIAWFPHAILIRLNRRVRTAMPIATGSIGAFTFTLISQAVEYFVQNTHNRLSTAISWTSELILLPTYAGISLLCVLGFCYTLRQSSDNHIVHRRPA</sequence>
<organism evidence="2 3">
    <name type="scientific">Novipirellula caenicola</name>
    <dbReference type="NCBI Taxonomy" id="1536901"/>
    <lineage>
        <taxon>Bacteria</taxon>
        <taxon>Pseudomonadati</taxon>
        <taxon>Planctomycetota</taxon>
        <taxon>Planctomycetia</taxon>
        <taxon>Pirellulales</taxon>
        <taxon>Pirellulaceae</taxon>
        <taxon>Novipirellula</taxon>
    </lineage>
</organism>
<feature type="transmembrane region" description="Helical" evidence="1">
    <location>
        <begin position="87"/>
        <end position="108"/>
    </location>
</feature>
<reference evidence="2 3" key="1">
    <citation type="submission" date="2024-02" db="EMBL/GenBank/DDBJ databases">
        <title>Rhodopirellula caenicola NBRC 110016.</title>
        <authorList>
            <person name="Ichikawa N."/>
            <person name="Katano-Makiyama Y."/>
            <person name="Hidaka K."/>
        </authorList>
    </citation>
    <scope>NUCLEOTIDE SEQUENCE [LARGE SCALE GENOMIC DNA]</scope>
    <source>
        <strain evidence="2 3">NBRC 110016</strain>
    </source>
</reference>
<keyword evidence="1" id="KW-1133">Transmembrane helix</keyword>
<keyword evidence="1" id="KW-0812">Transmembrane</keyword>
<accession>A0ABP9VPC8</accession>
<keyword evidence="1" id="KW-0472">Membrane</keyword>
<dbReference type="Proteomes" id="UP001416858">
    <property type="component" value="Unassembled WGS sequence"/>
</dbReference>
<name>A0ABP9VPC8_9BACT</name>
<evidence type="ECO:0000313" key="2">
    <source>
        <dbReference type="EMBL" id="GAA5505597.1"/>
    </source>
</evidence>
<keyword evidence="3" id="KW-1185">Reference proteome</keyword>
<feature type="transmembrane region" description="Helical" evidence="1">
    <location>
        <begin position="57"/>
        <end position="75"/>
    </location>
</feature>
<feature type="transmembrane region" description="Helical" evidence="1">
    <location>
        <begin position="128"/>
        <end position="147"/>
    </location>
</feature>
<protein>
    <submittedName>
        <fullName evidence="2">Uncharacterized protein</fullName>
    </submittedName>
</protein>
<comment type="caution">
    <text evidence="2">The sequence shown here is derived from an EMBL/GenBank/DDBJ whole genome shotgun (WGS) entry which is preliminary data.</text>
</comment>